<organism evidence="1 2">
    <name type="scientific">Mucilaginibacter defluvii</name>
    <dbReference type="NCBI Taxonomy" id="1196019"/>
    <lineage>
        <taxon>Bacteria</taxon>
        <taxon>Pseudomonadati</taxon>
        <taxon>Bacteroidota</taxon>
        <taxon>Sphingobacteriia</taxon>
        <taxon>Sphingobacteriales</taxon>
        <taxon>Sphingobacteriaceae</taxon>
        <taxon>Mucilaginibacter</taxon>
    </lineage>
</organism>
<comment type="caution">
    <text evidence="1">The sequence shown here is derived from an EMBL/GenBank/DDBJ whole genome shotgun (WGS) entry which is preliminary data.</text>
</comment>
<evidence type="ECO:0000313" key="2">
    <source>
        <dbReference type="Proteomes" id="UP001501436"/>
    </source>
</evidence>
<accession>A0ABP9FRY4</accession>
<keyword evidence="2" id="KW-1185">Reference proteome</keyword>
<dbReference type="EMBL" id="BAABJI010000002">
    <property type="protein sequence ID" value="GAA4914419.1"/>
    <property type="molecule type" value="Genomic_DNA"/>
</dbReference>
<evidence type="ECO:0000313" key="1">
    <source>
        <dbReference type="EMBL" id="GAA4914419.1"/>
    </source>
</evidence>
<protein>
    <submittedName>
        <fullName evidence="1">Uncharacterized protein</fullName>
    </submittedName>
</protein>
<dbReference type="Proteomes" id="UP001501436">
    <property type="component" value="Unassembled WGS sequence"/>
</dbReference>
<dbReference type="RefSeq" id="WP_345330694.1">
    <property type="nucleotide sequence ID" value="NZ_BAABJI010000002.1"/>
</dbReference>
<reference evidence="2" key="1">
    <citation type="journal article" date="2019" name="Int. J. Syst. Evol. Microbiol.">
        <title>The Global Catalogue of Microorganisms (GCM) 10K type strain sequencing project: providing services to taxonomists for standard genome sequencing and annotation.</title>
        <authorList>
            <consortium name="The Broad Institute Genomics Platform"/>
            <consortium name="The Broad Institute Genome Sequencing Center for Infectious Disease"/>
            <person name="Wu L."/>
            <person name="Ma J."/>
        </authorList>
    </citation>
    <scope>NUCLEOTIDE SEQUENCE [LARGE SCALE GENOMIC DNA]</scope>
    <source>
        <strain evidence="2">JCM 18283</strain>
    </source>
</reference>
<proteinExistence type="predicted"/>
<sequence>MDILNLQTTSFVERFVAASSKVTKPPPIVAPPVVAEASIFGTVVRVNKYTVKVSASLSNAVNGVIAVFYTVNRRYSGGELIDSFSGNFGVPSGALVGSYTIDNYFSGIVGGEKFSIIITGVSPNPVGGTNINIGGIA</sequence>
<name>A0ABP9FRY4_9SPHI</name>
<gene>
    <name evidence="1" type="ORF">GCM10023313_17250</name>
</gene>